<name>A0A7W8G8L7_9SPIR</name>
<protein>
    <submittedName>
        <fullName evidence="3">Formylglycine-generating enzyme required for sulfatase activity</fullName>
    </submittedName>
</protein>
<dbReference type="PANTHER" id="PTHR23150:SF19">
    <property type="entry name" value="FORMYLGLYCINE-GENERATING ENZYME"/>
    <property type="match status" value="1"/>
</dbReference>
<feature type="chain" id="PRO_5031372200" evidence="1">
    <location>
        <begin position="25"/>
        <end position="398"/>
    </location>
</feature>
<evidence type="ECO:0000256" key="1">
    <source>
        <dbReference type="SAM" id="SignalP"/>
    </source>
</evidence>
<dbReference type="Gene3D" id="3.90.1580.10">
    <property type="entry name" value="paralog of FGE (formylglycine-generating enzyme)"/>
    <property type="match status" value="1"/>
</dbReference>
<dbReference type="InterPro" id="IPR005532">
    <property type="entry name" value="SUMF_dom"/>
</dbReference>
<accession>A0A7W8G8L7</accession>
<dbReference type="RefSeq" id="WP_184658607.1">
    <property type="nucleotide sequence ID" value="NZ_CP031518.1"/>
</dbReference>
<dbReference type="Pfam" id="PF03781">
    <property type="entry name" value="FGE-sulfatase"/>
    <property type="match status" value="1"/>
</dbReference>
<dbReference type="InterPro" id="IPR016187">
    <property type="entry name" value="CTDL_fold"/>
</dbReference>
<dbReference type="PANTHER" id="PTHR23150">
    <property type="entry name" value="SULFATASE MODIFYING FACTOR 1, 2"/>
    <property type="match status" value="1"/>
</dbReference>
<organism evidence="3 4">
    <name type="scientific">Treponema ruminis</name>
    <dbReference type="NCBI Taxonomy" id="744515"/>
    <lineage>
        <taxon>Bacteria</taxon>
        <taxon>Pseudomonadati</taxon>
        <taxon>Spirochaetota</taxon>
        <taxon>Spirochaetia</taxon>
        <taxon>Spirochaetales</taxon>
        <taxon>Treponemataceae</taxon>
        <taxon>Treponema</taxon>
    </lineage>
</organism>
<comment type="caution">
    <text evidence="3">The sequence shown here is derived from an EMBL/GenBank/DDBJ whole genome shotgun (WGS) entry which is preliminary data.</text>
</comment>
<dbReference type="EMBL" id="JACHFQ010000004">
    <property type="protein sequence ID" value="MBB5225883.1"/>
    <property type="molecule type" value="Genomic_DNA"/>
</dbReference>
<keyword evidence="1" id="KW-0732">Signal</keyword>
<evidence type="ECO:0000259" key="2">
    <source>
        <dbReference type="Pfam" id="PF03781"/>
    </source>
</evidence>
<feature type="signal peptide" evidence="1">
    <location>
        <begin position="1"/>
        <end position="24"/>
    </location>
</feature>
<evidence type="ECO:0000313" key="3">
    <source>
        <dbReference type="EMBL" id="MBB5225883.1"/>
    </source>
</evidence>
<keyword evidence="4" id="KW-1185">Reference proteome</keyword>
<dbReference type="AlphaFoldDB" id="A0A7W8G8L7"/>
<dbReference type="InterPro" id="IPR042095">
    <property type="entry name" value="SUMF_sf"/>
</dbReference>
<dbReference type="PROSITE" id="PS51257">
    <property type="entry name" value="PROKAR_LIPOPROTEIN"/>
    <property type="match status" value="1"/>
</dbReference>
<evidence type="ECO:0000313" key="4">
    <source>
        <dbReference type="Proteomes" id="UP000518887"/>
    </source>
</evidence>
<proteinExistence type="predicted"/>
<feature type="domain" description="Sulfatase-modifying factor enzyme-like" evidence="2">
    <location>
        <begin position="41"/>
        <end position="341"/>
    </location>
</feature>
<dbReference type="SUPFAM" id="SSF56436">
    <property type="entry name" value="C-type lectin-like"/>
    <property type="match status" value="1"/>
</dbReference>
<dbReference type="Proteomes" id="UP000518887">
    <property type="component" value="Unassembled WGS sequence"/>
</dbReference>
<dbReference type="GO" id="GO:0120147">
    <property type="term" value="F:formylglycine-generating oxidase activity"/>
    <property type="evidence" value="ECO:0007669"/>
    <property type="project" value="TreeGrafter"/>
</dbReference>
<dbReference type="InterPro" id="IPR051043">
    <property type="entry name" value="Sulfatase_Mod_Factor_Kinase"/>
</dbReference>
<reference evidence="3 4" key="1">
    <citation type="submission" date="2020-08" db="EMBL/GenBank/DDBJ databases">
        <title>Genomic Encyclopedia of Type Strains, Phase IV (KMG-IV): sequencing the most valuable type-strain genomes for metagenomic binning, comparative biology and taxonomic classification.</title>
        <authorList>
            <person name="Goeker M."/>
        </authorList>
    </citation>
    <scope>NUCLEOTIDE SEQUENCE [LARGE SCALE GENOMIC DNA]</scope>
    <source>
        <strain evidence="3 4">DSM 103462</strain>
    </source>
</reference>
<sequence>MKRFNSKNVMTVSFAALTLFLSLASCSNDGNDDGESSDSGFVKIEGGLVKVENSEDAESRGLKNSKVFIEGRSITIKNLYVSDHEVTQQEFQKYNFFEDGPVKGMNSGAKMSNPKSIGDEAIFNAYGGSNTETKPAKISGLGDNYPAYGVSWYDTLVYSNLRSIAEGYTPVYSIQVEGRDEIDPRKWPGIIEDNGKYAAPKPVTGENANTETIALWNAVKFNESADGYRLPTEAEWEYIARGGNKGVFPKQTKYPGSNTIGDVAWYADNAALTTHPVKTKKAVNGIYDLAGNVSEWVWDLYGDIDADTPSSGPATPAQINGKDYYTRVLRGGSAISEKSLSVIAEEKVLYQGGTKNENYVSNIKNKVPESRRSRKCNKDDGCGCFYAFLGFRLVRNAE</sequence>
<gene>
    <name evidence="3" type="ORF">HNP76_001251</name>
</gene>